<evidence type="ECO:0000313" key="6">
    <source>
        <dbReference type="Proteomes" id="UP000076722"/>
    </source>
</evidence>
<gene>
    <name evidence="5" type="ORF">SISNIDRAFT_390702</name>
</gene>
<dbReference type="Gene3D" id="3.20.200.10">
    <property type="entry name" value="MHCK/EF2 kinase"/>
    <property type="match status" value="1"/>
</dbReference>
<protein>
    <recommendedName>
        <fullName evidence="4">Alpha-type protein kinase domain-containing protein</fullName>
    </recommendedName>
</protein>
<reference evidence="5 6" key="1">
    <citation type="journal article" date="2016" name="Mol. Biol. Evol.">
        <title>Comparative Genomics of Early-Diverging Mushroom-Forming Fungi Provides Insights into the Origins of Lignocellulose Decay Capabilities.</title>
        <authorList>
            <person name="Nagy L.G."/>
            <person name="Riley R."/>
            <person name="Tritt A."/>
            <person name="Adam C."/>
            <person name="Daum C."/>
            <person name="Floudas D."/>
            <person name="Sun H."/>
            <person name="Yadav J.S."/>
            <person name="Pangilinan J."/>
            <person name="Larsson K.H."/>
            <person name="Matsuura K."/>
            <person name="Barry K."/>
            <person name="Labutti K."/>
            <person name="Kuo R."/>
            <person name="Ohm R.A."/>
            <person name="Bhattacharya S.S."/>
            <person name="Shirouzu T."/>
            <person name="Yoshinaga Y."/>
            <person name="Martin F.M."/>
            <person name="Grigoriev I.V."/>
            <person name="Hibbett D.S."/>
        </authorList>
    </citation>
    <scope>NUCLEOTIDE SEQUENCE [LARGE SCALE GENOMIC DNA]</scope>
    <source>
        <strain evidence="5 6">HHB9708</strain>
    </source>
</reference>
<evidence type="ECO:0000256" key="3">
    <source>
        <dbReference type="ARBA" id="ARBA00022777"/>
    </source>
</evidence>
<dbReference type="InterPro" id="IPR011009">
    <property type="entry name" value="Kinase-like_dom_sf"/>
</dbReference>
<dbReference type="SUPFAM" id="SSF56112">
    <property type="entry name" value="Protein kinase-like (PK-like)"/>
    <property type="match status" value="1"/>
</dbReference>
<feature type="non-terminal residue" evidence="5">
    <location>
        <position position="1"/>
    </location>
</feature>
<dbReference type="Pfam" id="PF02816">
    <property type="entry name" value="Alpha_kinase"/>
    <property type="match status" value="1"/>
</dbReference>
<organism evidence="5 6">
    <name type="scientific">Sistotremastrum niveocremeum HHB9708</name>
    <dbReference type="NCBI Taxonomy" id="1314777"/>
    <lineage>
        <taxon>Eukaryota</taxon>
        <taxon>Fungi</taxon>
        <taxon>Dikarya</taxon>
        <taxon>Basidiomycota</taxon>
        <taxon>Agaricomycotina</taxon>
        <taxon>Agaricomycetes</taxon>
        <taxon>Sistotremastrales</taxon>
        <taxon>Sistotremastraceae</taxon>
        <taxon>Sertulicium</taxon>
        <taxon>Sertulicium niveocremeum</taxon>
    </lineage>
</organism>
<feature type="non-terminal residue" evidence="5">
    <location>
        <position position="165"/>
    </location>
</feature>
<keyword evidence="1" id="KW-0723">Serine/threonine-protein kinase</keyword>
<dbReference type="EMBL" id="KV419520">
    <property type="protein sequence ID" value="KZS86375.1"/>
    <property type="molecule type" value="Genomic_DNA"/>
</dbReference>
<keyword evidence="2" id="KW-0808">Transferase</keyword>
<proteinExistence type="predicted"/>
<dbReference type="InterPro" id="IPR004166">
    <property type="entry name" value="a-kinase_dom"/>
</dbReference>
<sequence length="165" mass="18748">ELKTLYYASALHEQVYVLMQQALTKAGVPCPFDIPVLCFAAAGVAISVQHGTKDGVWILERNIPGQFHKYINNNSLEPNRKLKAAYYRVAVFLCFCQHMQFIFTERRCIIADYQGTSSDLTILTDAQISTREEDSEHFGRGNITSLLDDFMNVHICNEWCAFFGI</sequence>
<dbReference type="PROSITE" id="PS51158">
    <property type="entry name" value="ALPHA_KINASE"/>
    <property type="match status" value="1"/>
</dbReference>
<name>A0A164M5B1_9AGAM</name>
<dbReference type="GO" id="GO:0004674">
    <property type="term" value="F:protein serine/threonine kinase activity"/>
    <property type="evidence" value="ECO:0007669"/>
    <property type="project" value="UniProtKB-KW"/>
</dbReference>
<dbReference type="AlphaFoldDB" id="A0A164M5B1"/>
<dbReference type="GO" id="GO:0005524">
    <property type="term" value="F:ATP binding"/>
    <property type="evidence" value="ECO:0007669"/>
    <property type="project" value="InterPro"/>
</dbReference>
<evidence type="ECO:0000313" key="5">
    <source>
        <dbReference type="EMBL" id="KZS86375.1"/>
    </source>
</evidence>
<evidence type="ECO:0000256" key="2">
    <source>
        <dbReference type="ARBA" id="ARBA00022679"/>
    </source>
</evidence>
<dbReference type="Proteomes" id="UP000076722">
    <property type="component" value="Unassembled WGS sequence"/>
</dbReference>
<keyword evidence="3" id="KW-0418">Kinase</keyword>
<accession>A0A164M5B1</accession>
<keyword evidence="6" id="KW-1185">Reference proteome</keyword>
<dbReference type="OrthoDB" id="301415at2759"/>
<evidence type="ECO:0000256" key="1">
    <source>
        <dbReference type="ARBA" id="ARBA00022527"/>
    </source>
</evidence>
<evidence type="ECO:0000259" key="4">
    <source>
        <dbReference type="PROSITE" id="PS51158"/>
    </source>
</evidence>
<feature type="domain" description="Alpha-type protein kinase" evidence="4">
    <location>
        <begin position="1"/>
        <end position="165"/>
    </location>
</feature>